<accession>A0A8K0D211</accession>
<dbReference type="Gene3D" id="3.40.30.10">
    <property type="entry name" value="Glutaredoxin"/>
    <property type="match status" value="1"/>
</dbReference>
<dbReference type="PANTHER" id="PTHR46052">
    <property type="entry name" value="PHOSDUCIN-LIKE PROTEIN"/>
    <property type="match status" value="1"/>
</dbReference>
<dbReference type="EMBL" id="VTPC01003835">
    <property type="protein sequence ID" value="KAF2897950.1"/>
    <property type="molecule type" value="Genomic_DNA"/>
</dbReference>
<dbReference type="Gene3D" id="1.10.168.10">
    <property type="entry name" value="Phosducin, domain 2"/>
    <property type="match status" value="1"/>
</dbReference>
<name>A0A8K0D211_IGNLU</name>
<sequence length="282" mass="31878">MATLEDKILGEKLHNYCSSSSEGSEDEDDSTSEATSKTVEVSESSAEVDTKWEGTSKNTGPKGVIKDWQRYKQLESEKRAEQDMERIALARKLTLTVQSALDEEKEKAALEDPELAELLNDDFLLEYQKKRMQEMLQQSEPNVKFGKLIYLKNGQEYLDAIDKEHKLVTVIIHIYEEYVEACRAMNSCLVELARMHEGTKFCAIVGSQAGLSREFKANGLPALLIYKGGLLISNFVRLTDDLGSNFYMEDVRDFLVEHGLLEDKSCLPLIIREGESSQDDSE</sequence>
<comment type="similarity">
    <text evidence="1">Belongs to the phosducin family.</text>
</comment>
<feature type="domain" description="Phosducin" evidence="4">
    <location>
        <begin position="42"/>
        <end position="268"/>
    </location>
</feature>
<evidence type="ECO:0000313" key="5">
    <source>
        <dbReference type="EMBL" id="KAF2897950.1"/>
    </source>
</evidence>
<dbReference type="InterPro" id="IPR036249">
    <property type="entry name" value="Thioredoxin-like_sf"/>
</dbReference>
<comment type="caution">
    <text evidence="5">The sequence shown here is derived from an EMBL/GenBank/DDBJ whole genome shotgun (WGS) entry which is preliminary data.</text>
</comment>
<dbReference type="PRINTS" id="PR00677">
    <property type="entry name" value="PHOSDUCIN"/>
</dbReference>
<dbReference type="SUPFAM" id="SSF52833">
    <property type="entry name" value="Thioredoxin-like"/>
    <property type="match status" value="1"/>
</dbReference>
<dbReference type="CDD" id="cd02987">
    <property type="entry name" value="Phd_like_Phd"/>
    <property type="match status" value="1"/>
</dbReference>
<evidence type="ECO:0000313" key="6">
    <source>
        <dbReference type="Proteomes" id="UP000801492"/>
    </source>
</evidence>
<dbReference type="PANTHER" id="PTHR46052:SF1">
    <property type="entry name" value="PHOSDUCIN-LIKE PROTEIN"/>
    <property type="match status" value="1"/>
</dbReference>
<proteinExistence type="inferred from homology"/>
<feature type="region of interest" description="Disordered" evidence="3">
    <location>
        <begin position="1"/>
        <end position="63"/>
    </location>
</feature>
<dbReference type="AlphaFoldDB" id="A0A8K0D211"/>
<dbReference type="InterPro" id="IPR023196">
    <property type="entry name" value="Phosducin_N_dom_sf"/>
</dbReference>
<feature type="compositionally biased region" description="Basic and acidic residues" evidence="3">
    <location>
        <begin position="1"/>
        <end position="14"/>
    </location>
</feature>
<evidence type="ECO:0000256" key="1">
    <source>
        <dbReference type="ARBA" id="ARBA00009686"/>
    </source>
</evidence>
<evidence type="ECO:0000256" key="3">
    <source>
        <dbReference type="SAM" id="MobiDB-lite"/>
    </source>
</evidence>
<evidence type="ECO:0000259" key="4">
    <source>
        <dbReference type="Pfam" id="PF02114"/>
    </source>
</evidence>
<dbReference type="Proteomes" id="UP000801492">
    <property type="component" value="Unassembled WGS sequence"/>
</dbReference>
<dbReference type="InterPro" id="IPR024253">
    <property type="entry name" value="Phosducin_thioredoxin-like_dom"/>
</dbReference>
<keyword evidence="6" id="KW-1185">Reference proteome</keyword>
<dbReference type="Pfam" id="PF02114">
    <property type="entry name" value="Phosducin"/>
    <property type="match status" value="1"/>
</dbReference>
<evidence type="ECO:0000256" key="2">
    <source>
        <dbReference type="ARBA" id="ARBA00022553"/>
    </source>
</evidence>
<protein>
    <recommendedName>
        <fullName evidence="4">Phosducin domain-containing protein</fullName>
    </recommendedName>
</protein>
<dbReference type="OrthoDB" id="70588at2759"/>
<keyword evidence="2" id="KW-0597">Phosphoprotein</keyword>
<organism evidence="5 6">
    <name type="scientific">Ignelater luminosus</name>
    <name type="common">Cucubano</name>
    <name type="synonym">Pyrophorus luminosus</name>
    <dbReference type="NCBI Taxonomy" id="2038154"/>
    <lineage>
        <taxon>Eukaryota</taxon>
        <taxon>Metazoa</taxon>
        <taxon>Ecdysozoa</taxon>
        <taxon>Arthropoda</taxon>
        <taxon>Hexapoda</taxon>
        <taxon>Insecta</taxon>
        <taxon>Pterygota</taxon>
        <taxon>Neoptera</taxon>
        <taxon>Endopterygota</taxon>
        <taxon>Coleoptera</taxon>
        <taxon>Polyphaga</taxon>
        <taxon>Elateriformia</taxon>
        <taxon>Elateroidea</taxon>
        <taxon>Elateridae</taxon>
        <taxon>Agrypninae</taxon>
        <taxon>Pyrophorini</taxon>
        <taxon>Ignelater</taxon>
    </lineage>
</organism>
<dbReference type="GO" id="GO:0008277">
    <property type="term" value="P:regulation of G protein-coupled receptor signaling pathway"/>
    <property type="evidence" value="ECO:0007669"/>
    <property type="project" value="InterPro"/>
</dbReference>
<reference evidence="5" key="1">
    <citation type="submission" date="2019-08" db="EMBL/GenBank/DDBJ databases">
        <title>The genome of the North American firefly Photinus pyralis.</title>
        <authorList>
            <consortium name="Photinus pyralis genome working group"/>
            <person name="Fallon T.R."/>
            <person name="Sander Lower S.E."/>
            <person name="Weng J.-K."/>
        </authorList>
    </citation>
    <scope>NUCLEOTIDE SEQUENCE</scope>
    <source>
        <strain evidence="5">TRF0915ILg1</strain>
        <tissue evidence="5">Whole body</tissue>
    </source>
</reference>
<dbReference type="InterPro" id="IPR051499">
    <property type="entry name" value="Phosducin-like_reg"/>
</dbReference>
<gene>
    <name evidence="5" type="ORF">ILUMI_08225</name>
</gene>
<dbReference type="InterPro" id="IPR001200">
    <property type="entry name" value="Phosducin"/>
</dbReference>